<proteinExistence type="predicted"/>
<comment type="caution">
    <text evidence="1">The sequence shown here is derived from an EMBL/GenBank/DDBJ whole genome shotgun (WGS) entry which is preliminary data.</text>
</comment>
<dbReference type="EMBL" id="CAJVPV010000268">
    <property type="protein sequence ID" value="CAG8449404.1"/>
    <property type="molecule type" value="Genomic_DNA"/>
</dbReference>
<dbReference type="Proteomes" id="UP000789342">
    <property type="component" value="Unassembled WGS sequence"/>
</dbReference>
<accession>A0A9N8YS89</accession>
<evidence type="ECO:0000313" key="2">
    <source>
        <dbReference type="Proteomes" id="UP000789342"/>
    </source>
</evidence>
<organism evidence="1 2">
    <name type="scientific">Acaulospora morrowiae</name>
    <dbReference type="NCBI Taxonomy" id="94023"/>
    <lineage>
        <taxon>Eukaryota</taxon>
        <taxon>Fungi</taxon>
        <taxon>Fungi incertae sedis</taxon>
        <taxon>Mucoromycota</taxon>
        <taxon>Glomeromycotina</taxon>
        <taxon>Glomeromycetes</taxon>
        <taxon>Diversisporales</taxon>
        <taxon>Acaulosporaceae</taxon>
        <taxon>Acaulospora</taxon>
    </lineage>
</organism>
<reference evidence="1" key="1">
    <citation type="submission" date="2021-06" db="EMBL/GenBank/DDBJ databases">
        <authorList>
            <person name="Kallberg Y."/>
            <person name="Tangrot J."/>
            <person name="Rosling A."/>
        </authorList>
    </citation>
    <scope>NUCLEOTIDE SEQUENCE</scope>
    <source>
        <strain evidence="1">CL551</strain>
    </source>
</reference>
<keyword evidence="2" id="KW-1185">Reference proteome</keyword>
<name>A0A9N8YS89_9GLOM</name>
<gene>
    <name evidence="1" type="ORF">AMORRO_LOCUS822</name>
</gene>
<protein>
    <submittedName>
        <fullName evidence="1">964_t:CDS:1</fullName>
    </submittedName>
</protein>
<dbReference type="AlphaFoldDB" id="A0A9N8YS89"/>
<sequence>MTIHLPESQVHKPWSGESVKDIATTTIQKLRYPSIKGLCSEIVRKTNEEWHNIDSYVTKLLENNPGLSENDCFAVCSNQISDWSNSVSKYASTLLSKWKGLEKQKWLELAKKAFQHKLYDEKISSNNASRSSDLEDVESVRQLVQSHRTIREQNYEKVKGSIVEKLCKIFQSEYSEVESKIISETKLTIIKQQIRIGSYSSYDMHY</sequence>
<dbReference type="OrthoDB" id="2393288at2759"/>
<evidence type="ECO:0000313" key="1">
    <source>
        <dbReference type="EMBL" id="CAG8449404.1"/>
    </source>
</evidence>